<dbReference type="Proteomes" id="UP000682416">
    <property type="component" value="Chromosome"/>
</dbReference>
<proteinExistence type="predicted"/>
<dbReference type="EMBL" id="CP074402">
    <property type="protein sequence ID" value="QVJ00424.1"/>
    <property type="molecule type" value="Genomic_DNA"/>
</dbReference>
<accession>A0A975QJH9</accession>
<sequence length="54" mass="5737">MPLDPVALEAARRVWGDGPPLSVSALEAIRPIWLPAYRAACTEPGPVEELPDAA</sequence>
<organism evidence="1 2">
    <name type="scientific">Nocardiopsis eucommiae</name>
    <dbReference type="NCBI Taxonomy" id="2831970"/>
    <lineage>
        <taxon>Bacteria</taxon>
        <taxon>Bacillati</taxon>
        <taxon>Actinomycetota</taxon>
        <taxon>Actinomycetes</taxon>
        <taxon>Streptosporangiales</taxon>
        <taxon>Nocardiopsidaceae</taxon>
        <taxon>Nocardiopsis</taxon>
    </lineage>
</organism>
<dbReference type="KEGG" id="nec:KGD82_16830"/>
<gene>
    <name evidence="1" type="ORF">KGD82_16830</name>
</gene>
<reference evidence="1" key="1">
    <citation type="submission" date="2021-05" db="EMBL/GenBank/DDBJ databases">
        <authorList>
            <person name="Kaiqin L."/>
            <person name="Jian G."/>
        </authorList>
    </citation>
    <scope>NUCLEOTIDE SEQUENCE</scope>
    <source>
        <strain evidence="1">HDS5</strain>
    </source>
</reference>
<name>A0A975QJH9_9ACTN</name>
<evidence type="ECO:0000313" key="1">
    <source>
        <dbReference type="EMBL" id="QVJ00424.1"/>
    </source>
</evidence>
<evidence type="ECO:0000313" key="2">
    <source>
        <dbReference type="Proteomes" id="UP000682416"/>
    </source>
</evidence>
<protein>
    <submittedName>
        <fullName evidence="1">Uncharacterized protein</fullName>
    </submittedName>
</protein>
<dbReference type="AlphaFoldDB" id="A0A975QJH9"/>
<keyword evidence="2" id="KW-1185">Reference proteome</keyword>